<evidence type="ECO:0000313" key="1">
    <source>
        <dbReference type="EMBL" id="KAK7256752.1"/>
    </source>
</evidence>
<protein>
    <submittedName>
        <fullName evidence="1">Uncharacterized protein</fullName>
    </submittedName>
</protein>
<name>A0AAN9EG64_CROPI</name>
<organism evidence="1 2">
    <name type="scientific">Crotalaria pallida</name>
    <name type="common">Smooth rattlebox</name>
    <name type="synonym">Crotalaria striata</name>
    <dbReference type="NCBI Taxonomy" id="3830"/>
    <lineage>
        <taxon>Eukaryota</taxon>
        <taxon>Viridiplantae</taxon>
        <taxon>Streptophyta</taxon>
        <taxon>Embryophyta</taxon>
        <taxon>Tracheophyta</taxon>
        <taxon>Spermatophyta</taxon>
        <taxon>Magnoliopsida</taxon>
        <taxon>eudicotyledons</taxon>
        <taxon>Gunneridae</taxon>
        <taxon>Pentapetalae</taxon>
        <taxon>rosids</taxon>
        <taxon>fabids</taxon>
        <taxon>Fabales</taxon>
        <taxon>Fabaceae</taxon>
        <taxon>Papilionoideae</taxon>
        <taxon>50 kb inversion clade</taxon>
        <taxon>genistoids sensu lato</taxon>
        <taxon>core genistoids</taxon>
        <taxon>Crotalarieae</taxon>
        <taxon>Crotalaria</taxon>
    </lineage>
</organism>
<keyword evidence="2" id="KW-1185">Reference proteome</keyword>
<dbReference type="AlphaFoldDB" id="A0AAN9EG64"/>
<sequence>MHFKYPVTRLEMREQEKWIETDKAKIIRENLRWCHSSWADEEPVDQEKYLEESCKPKCVKPLLDYEVSKSLLHLHTLRRKCYLPILTLSERARVRSKS</sequence>
<accession>A0AAN9EG64</accession>
<evidence type="ECO:0000313" key="2">
    <source>
        <dbReference type="Proteomes" id="UP001372338"/>
    </source>
</evidence>
<dbReference type="Proteomes" id="UP001372338">
    <property type="component" value="Unassembled WGS sequence"/>
</dbReference>
<proteinExistence type="predicted"/>
<reference evidence="1 2" key="1">
    <citation type="submission" date="2024-01" db="EMBL/GenBank/DDBJ databases">
        <title>The genomes of 5 underutilized Papilionoideae crops provide insights into root nodulation and disease resistanc.</title>
        <authorList>
            <person name="Yuan L."/>
        </authorList>
    </citation>
    <scope>NUCLEOTIDE SEQUENCE [LARGE SCALE GENOMIC DNA]</scope>
    <source>
        <strain evidence="1">ZHUSHIDOU_FW_LH</strain>
        <tissue evidence="1">Leaf</tissue>
    </source>
</reference>
<dbReference type="EMBL" id="JAYWIO010000006">
    <property type="protein sequence ID" value="KAK7256752.1"/>
    <property type="molecule type" value="Genomic_DNA"/>
</dbReference>
<comment type="caution">
    <text evidence="1">The sequence shown here is derived from an EMBL/GenBank/DDBJ whole genome shotgun (WGS) entry which is preliminary data.</text>
</comment>
<gene>
    <name evidence="1" type="ORF">RIF29_30210</name>
</gene>